<evidence type="ECO:0000313" key="3">
    <source>
        <dbReference type="EMBL" id="CDS25217.1"/>
    </source>
</evidence>
<dbReference type="PROSITE" id="PS50853">
    <property type="entry name" value="FN3"/>
    <property type="match status" value="1"/>
</dbReference>
<reference evidence="3" key="2">
    <citation type="submission" date="2014-06" db="EMBL/GenBank/DDBJ databases">
        <authorList>
            <person name="Aslett M."/>
        </authorList>
    </citation>
    <scope>NUCLEOTIDE SEQUENCE</scope>
</reference>
<protein>
    <submittedName>
        <fullName evidence="3 5">EG95 protein</fullName>
    </submittedName>
</protein>
<reference evidence="3 4" key="1">
    <citation type="journal article" date="2013" name="Nature">
        <title>The genomes of four tapeworm species reveal adaptations to parasitism.</title>
        <authorList>
            <person name="Tsai I.J."/>
            <person name="Zarowiecki M."/>
            <person name="Holroyd N."/>
            <person name="Garciarrubio A."/>
            <person name="Sanchez-Flores A."/>
            <person name="Brooks K.L."/>
            <person name="Tracey A."/>
            <person name="Bobes R.J."/>
            <person name="Fragoso G."/>
            <person name="Sciutto E."/>
            <person name="Aslett M."/>
            <person name="Beasley H."/>
            <person name="Bennett H.M."/>
            <person name="Cai J."/>
            <person name="Camicia F."/>
            <person name="Clark R."/>
            <person name="Cucher M."/>
            <person name="De Silva N."/>
            <person name="Day T.A."/>
            <person name="Deplazes P."/>
            <person name="Estrada K."/>
            <person name="Fernandez C."/>
            <person name="Holland P.W."/>
            <person name="Hou J."/>
            <person name="Hu S."/>
            <person name="Huckvale T."/>
            <person name="Hung S.S."/>
            <person name="Kamenetzky L."/>
            <person name="Keane J.A."/>
            <person name="Kiss F."/>
            <person name="Koziol U."/>
            <person name="Lambert O."/>
            <person name="Liu K."/>
            <person name="Luo X."/>
            <person name="Luo Y."/>
            <person name="Macchiaroli N."/>
            <person name="Nichol S."/>
            <person name="Paps J."/>
            <person name="Parkinson J."/>
            <person name="Pouchkina-Stantcheva N."/>
            <person name="Riddiford N."/>
            <person name="Rosenzvit M."/>
            <person name="Salinas G."/>
            <person name="Wasmuth J.D."/>
            <person name="Zamanian M."/>
            <person name="Zheng Y."/>
            <person name="Cai X."/>
            <person name="Soberon X."/>
            <person name="Olson P.D."/>
            <person name="Laclette J.P."/>
            <person name="Brehm K."/>
            <person name="Berriman M."/>
            <person name="Garciarrubio A."/>
            <person name="Bobes R.J."/>
            <person name="Fragoso G."/>
            <person name="Sanchez-Flores A."/>
            <person name="Estrada K."/>
            <person name="Cevallos M.A."/>
            <person name="Morett E."/>
            <person name="Gonzalez V."/>
            <person name="Portillo T."/>
            <person name="Ochoa-Leyva A."/>
            <person name="Jose M.V."/>
            <person name="Sciutto E."/>
            <person name="Landa A."/>
            <person name="Jimenez L."/>
            <person name="Valdes V."/>
            <person name="Carrero J.C."/>
            <person name="Larralde C."/>
            <person name="Morales-Montor J."/>
            <person name="Limon-Lason J."/>
            <person name="Soberon X."/>
            <person name="Laclette J.P."/>
        </authorList>
    </citation>
    <scope>NUCLEOTIDE SEQUENCE [LARGE SCALE GENOMIC DNA]</scope>
</reference>
<dbReference type="OrthoDB" id="9978460at2759"/>
<evidence type="ECO:0000256" key="1">
    <source>
        <dbReference type="SAM" id="SignalP"/>
    </source>
</evidence>
<evidence type="ECO:0000313" key="5">
    <source>
        <dbReference type="WBParaSite" id="EgrG_002001600"/>
    </source>
</evidence>
<keyword evidence="1" id="KW-0732">Signal</keyword>
<dbReference type="Gene3D" id="2.60.40.10">
    <property type="entry name" value="Immunoglobulins"/>
    <property type="match status" value="1"/>
</dbReference>
<dbReference type="EMBL" id="LK028871">
    <property type="protein sequence ID" value="CDS25217.1"/>
    <property type="molecule type" value="Genomic_DNA"/>
</dbReference>
<proteinExistence type="predicted"/>
<dbReference type="Proteomes" id="UP000492820">
    <property type="component" value="Unassembled WGS sequence"/>
</dbReference>
<organism evidence="3">
    <name type="scientific">Echinococcus granulosus</name>
    <name type="common">Hydatid tapeworm</name>
    <dbReference type="NCBI Taxonomy" id="6210"/>
    <lineage>
        <taxon>Eukaryota</taxon>
        <taxon>Metazoa</taxon>
        <taxon>Spiralia</taxon>
        <taxon>Lophotrochozoa</taxon>
        <taxon>Platyhelminthes</taxon>
        <taxon>Cestoda</taxon>
        <taxon>Eucestoda</taxon>
        <taxon>Cyclophyllidea</taxon>
        <taxon>Taeniidae</taxon>
        <taxon>Echinococcus</taxon>
        <taxon>Echinococcus granulosus group</taxon>
    </lineage>
</organism>
<dbReference type="InterPro" id="IPR013783">
    <property type="entry name" value="Ig-like_fold"/>
</dbReference>
<evidence type="ECO:0000259" key="2">
    <source>
        <dbReference type="PROSITE" id="PS50853"/>
    </source>
</evidence>
<dbReference type="AlphaFoldDB" id="A0A068X5J5"/>
<dbReference type="CDD" id="cd00063">
    <property type="entry name" value="FN3"/>
    <property type="match status" value="1"/>
</dbReference>
<evidence type="ECO:0000313" key="4">
    <source>
        <dbReference type="Proteomes" id="UP000492820"/>
    </source>
</evidence>
<reference evidence="5" key="3">
    <citation type="submission" date="2020-10" db="UniProtKB">
        <authorList>
            <consortium name="WormBaseParasite"/>
        </authorList>
    </citation>
    <scope>IDENTIFICATION</scope>
</reference>
<accession>A0A068X5J5</accession>
<gene>
    <name evidence="3" type="ORF">EgrG_002001600</name>
</gene>
<dbReference type="SUPFAM" id="SSF49265">
    <property type="entry name" value="Fibronectin type III"/>
    <property type="match status" value="1"/>
</dbReference>
<feature type="signal peptide" evidence="1">
    <location>
        <begin position="1"/>
        <end position="23"/>
    </location>
</feature>
<sequence>MVFQLFLILLKISLLVMPNGGTCRSLTEASKPSMTSLPQHFRWSHVGTQNITLSWNVGSLGKDYAEDIELTAVSASYFGFYTFRTANFLLGNVTVDGLKPNSTYDVTVQAVGKKGTIFIYEELITTLSHGKHSQIRTLSMPTSSTSKPRAYVTFISIRQ</sequence>
<feature type="domain" description="Fibronectin type-III" evidence="2">
    <location>
        <begin position="37"/>
        <end position="145"/>
    </location>
</feature>
<dbReference type="InterPro" id="IPR003961">
    <property type="entry name" value="FN3_dom"/>
</dbReference>
<dbReference type="InterPro" id="IPR036116">
    <property type="entry name" value="FN3_sf"/>
</dbReference>
<dbReference type="WBParaSite" id="EgrG_002001600">
    <property type="protein sequence ID" value="EgrG_002001600"/>
    <property type="gene ID" value="EgrG_002001600"/>
</dbReference>
<feature type="chain" id="PRO_5033211473" evidence="1">
    <location>
        <begin position="24"/>
        <end position="159"/>
    </location>
</feature>
<name>A0A068X5J5_ECHGR</name>
<dbReference type="SMART" id="SM00060">
    <property type="entry name" value="FN3"/>
    <property type="match status" value="1"/>
</dbReference>